<accession>A0A375BN72</accession>
<sequence length="60" mass="6487">MICNIMQPTSPGSGPSASMTGCLTQPTVRYARGRGMRHALQCRFARVADCLSCPTKLEID</sequence>
<name>A0A375BN72_9BURK</name>
<dbReference type="Proteomes" id="UP000256780">
    <property type="component" value="Chromosome CBM2587_a"/>
</dbReference>
<protein>
    <submittedName>
        <fullName evidence="1">Uncharacterized protein</fullName>
    </submittedName>
</protein>
<evidence type="ECO:0000313" key="1">
    <source>
        <dbReference type="EMBL" id="SOY48129.1"/>
    </source>
</evidence>
<comment type="caution">
    <text evidence="1">The sequence shown here is derived from an EMBL/GenBank/DDBJ whole genome shotgun (WGS) entry which is preliminary data.</text>
</comment>
<dbReference type="EMBL" id="OFSQ01000009">
    <property type="protein sequence ID" value="SOY48129.1"/>
    <property type="molecule type" value="Genomic_DNA"/>
</dbReference>
<gene>
    <name evidence="1" type="ORF">CBM2587_A170195</name>
</gene>
<organism evidence="1">
    <name type="scientific">Cupriavidus taiwanensis</name>
    <dbReference type="NCBI Taxonomy" id="164546"/>
    <lineage>
        <taxon>Bacteria</taxon>
        <taxon>Pseudomonadati</taxon>
        <taxon>Pseudomonadota</taxon>
        <taxon>Betaproteobacteria</taxon>
        <taxon>Burkholderiales</taxon>
        <taxon>Burkholderiaceae</taxon>
        <taxon>Cupriavidus</taxon>
    </lineage>
</organism>
<dbReference type="AlphaFoldDB" id="A0A375BN72"/>
<reference evidence="1" key="1">
    <citation type="submission" date="2018-01" db="EMBL/GenBank/DDBJ databases">
        <authorList>
            <person name="Clerissi C."/>
        </authorList>
    </citation>
    <scope>NUCLEOTIDE SEQUENCE</scope>
    <source>
        <strain evidence="1">Cupriavidus sp. LMG 19464</strain>
    </source>
</reference>
<proteinExistence type="predicted"/>